<evidence type="ECO:0000313" key="1">
    <source>
        <dbReference type="EMBL" id="SFQ46894.1"/>
    </source>
</evidence>
<evidence type="ECO:0000313" key="2">
    <source>
        <dbReference type="Proteomes" id="UP000243084"/>
    </source>
</evidence>
<dbReference type="Proteomes" id="UP000243084">
    <property type="component" value="Unassembled WGS sequence"/>
</dbReference>
<dbReference type="RefSeq" id="WP_092435091.1">
    <property type="nucleotide sequence ID" value="NZ_FOXM01000023.1"/>
</dbReference>
<dbReference type="InterPro" id="IPR058601">
    <property type="entry name" value="Phage_phiTE_015-like"/>
</dbReference>
<gene>
    <name evidence="1" type="ORF">SAMN05216229_12366</name>
</gene>
<keyword evidence="2" id="KW-1185">Reference proteome</keyword>
<name>A0A1I5YRI4_9GAMM</name>
<dbReference type="AlphaFoldDB" id="A0A1I5YRI4"/>
<dbReference type="OrthoDB" id="7032595at2"/>
<sequence>MSTKTDDFTAWFEAPEQADLRLSCSRGWAELIWQASRAAVVVELPDTWSPNDCGDWAYWADAVDSAIEAAGVRIKE</sequence>
<dbReference type="Pfam" id="PF26207">
    <property type="entry name" value="Phage_phiTE_015"/>
    <property type="match status" value="1"/>
</dbReference>
<organism evidence="1 2">
    <name type="scientific">Geopseudomonas sagittaria</name>
    <dbReference type="NCBI Taxonomy" id="1135990"/>
    <lineage>
        <taxon>Bacteria</taxon>
        <taxon>Pseudomonadati</taxon>
        <taxon>Pseudomonadota</taxon>
        <taxon>Gammaproteobacteria</taxon>
        <taxon>Pseudomonadales</taxon>
        <taxon>Pseudomonadaceae</taxon>
        <taxon>Geopseudomonas</taxon>
    </lineage>
</organism>
<dbReference type="EMBL" id="FOXM01000023">
    <property type="protein sequence ID" value="SFQ46894.1"/>
    <property type="molecule type" value="Genomic_DNA"/>
</dbReference>
<protein>
    <submittedName>
        <fullName evidence="1">Uncharacterized protein</fullName>
    </submittedName>
</protein>
<accession>A0A1I5YRI4</accession>
<proteinExistence type="predicted"/>
<reference evidence="2" key="1">
    <citation type="submission" date="2016-10" db="EMBL/GenBank/DDBJ databases">
        <authorList>
            <person name="Varghese N."/>
            <person name="Submissions S."/>
        </authorList>
    </citation>
    <scope>NUCLEOTIDE SEQUENCE [LARGE SCALE GENOMIC DNA]</scope>
    <source>
        <strain evidence="2">JCM 18195</strain>
    </source>
</reference>